<accession>A0AAV3U6W8</accession>
<dbReference type="PRINTS" id="PR00081">
    <property type="entry name" value="GDHRDH"/>
</dbReference>
<dbReference type="PANTHER" id="PTHR24321">
    <property type="entry name" value="DEHYDROGENASES, SHORT CHAIN"/>
    <property type="match status" value="1"/>
</dbReference>
<organism evidence="3 4">
    <name type="scientific">Halioxenophilus aromaticivorans</name>
    <dbReference type="NCBI Taxonomy" id="1306992"/>
    <lineage>
        <taxon>Bacteria</taxon>
        <taxon>Pseudomonadati</taxon>
        <taxon>Pseudomonadota</taxon>
        <taxon>Gammaproteobacteria</taxon>
        <taxon>Alteromonadales</taxon>
        <taxon>Alteromonadaceae</taxon>
        <taxon>Halioxenophilus</taxon>
    </lineage>
</organism>
<comment type="similarity">
    <text evidence="1">Belongs to the short-chain dehydrogenases/reductases (SDR) family.</text>
</comment>
<dbReference type="GO" id="GO:0016491">
    <property type="term" value="F:oxidoreductase activity"/>
    <property type="evidence" value="ECO:0007669"/>
    <property type="project" value="UniProtKB-KW"/>
</dbReference>
<gene>
    <name evidence="3" type="ORF">GCM10025791_36560</name>
</gene>
<dbReference type="InterPro" id="IPR002347">
    <property type="entry name" value="SDR_fam"/>
</dbReference>
<dbReference type="InterPro" id="IPR020904">
    <property type="entry name" value="Sc_DH/Rdtase_CS"/>
</dbReference>
<evidence type="ECO:0000256" key="2">
    <source>
        <dbReference type="ARBA" id="ARBA00023002"/>
    </source>
</evidence>
<protein>
    <submittedName>
        <fullName evidence="3">SDR family oxidoreductase</fullName>
    </submittedName>
</protein>
<dbReference type="Pfam" id="PF13561">
    <property type="entry name" value="adh_short_C2"/>
    <property type="match status" value="1"/>
</dbReference>
<reference evidence="4" key="1">
    <citation type="journal article" date="2019" name="Int. J. Syst. Evol. Microbiol.">
        <title>The Global Catalogue of Microorganisms (GCM) 10K type strain sequencing project: providing services to taxonomists for standard genome sequencing and annotation.</title>
        <authorList>
            <consortium name="The Broad Institute Genomics Platform"/>
            <consortium name="The Broad Institute Genome Sequencing Center for Infectious Disease"/>
            <person name="Wu L."/>
            <person name="Ma J."/>
        </authorList>
    </citation>
    <scope>NUCLEOTIDE SEQUENCE [LARGE SCALE GENOMIC DNA]</scope>
    <source>
        <strain evidence="4">JCM 19134</strain>
    </source>
</reference>
<evidence type="ECO:0000313" key="3">
    <source>
        <dbReference type="EMBL" id="GAA4952531.1"/>
    </source>
</evidence>
<dbReference type="PANTHER" id="PTHR24321:SF8">
    <property type="entry name" value="ESTRADIOL 17-BETA-DEHYDROGENASE 8-RELATED"/>
    <property type="match status" value="1"/>
</dbReference>
<dbReference type="NCBIfam" id="NF009466">
    <property type="entry name" value="PRK12826.1-2"/>
    <property type="match status" value="1"/>
</dbReference>
<name>A0AAV3U6W8_9ALTE</name>
<dbReference type="Proteomes" id="UP001409585">
    <property type="component" value="Unassembled WGS sequence"/>
</dbReference>
<dbReference type="RefSeq" id="WP_345425865.1">
    <property type="nucleotide sequence ID" value="NZ_AP031496.1"/>
</dbReference>
<dbReference type="EMBL" id="BAABLX010000029">
    <property type="protein sequence ID" value="GAA4952531.1"/>
    <property type="molecule type" value="Genomic_DNA"/>
</dbReference>
<evidence type="ECO:0000256" key="1">
    <source>
        <dbReference type="ARBA" id="ARBA00006484"/>
    </source>
</evidence>
<sequence length="251" mass="26245">MSFDFSNKVVLITGGASGLGLACAQAFCSQGAKVAIADLSQEAIDKAVDTLQQLNGEVIGLVCNVSQANQVDEMVTSVVEQWGRLDIAVNNAGISSPLNPVAKTQEEDFDRVMAVNLKGVWLCMRAELQQMEKQGGGAIVNMASALSTRVFAGGSFYVASKFAVAGLTRTAAVEYAESGIRINAVCPGNVATPLVVNTVSPEMLKELANVHAMKRLGEPEEIASAVMFLASDAASFNTGTILPVDGGWTAQ</sequence>
<dbReference type="Gene3D" id="3.40.50.720">
    <property type="entry name" value="NAD(P)-binding Rossmann-like Domain"/>
    <property type="match status" value="1"/>
</dbReference>
<proteinExistence type="inferred from homology"/>
<evidence type="ECO:0000313" key="4">
    <source>
        <dbReference type="Proteomes" id="UP001409585"/>
    </source>
</evidence>
<dbReference type="SUPFAM" id="SSF51735">
    <property type="entry name" value="NAD(P)-binding Rossmann-fold domains"/>
    <property type="match status" value="1"/>
</dbReference>
<dbReference type="InterPro" id="IPR036291">
    <property type="entry name" value="NAD(P)-bd_dom_sf"/>
</dbReference>
<dbReference type="FunFam" id="3.40.50.720:FF:000084">
    <property type="entry name" value="Short-chain dehydrogenase reductase"/>
    <property type="match status" value="1"/>
</dbReference>
<keyword evidence="4" id="KW-1185">Reference proteome</keyword>
<dbReference type="AlphaFoldDB" id="A0AAV3U6W8"/>
<keyword evidence="2" id="KW-0560">Oxidoreductase</keyword>
<dbReference type="PRINTS" id="PR00080">
    <property type="entry name" value="SDRFAMILY"/>
</dbReference>
<dbReference type="CDD" id="cd05233">
    <property type="entry name" value="SDR_c"/>
    <property type="match status" value="1"/>
</dbReference>
<comment type="caution">
    <text evidence="3">The sequence shown here is derived from an EMBL/GenBank/DDBJ whole genome shotgun (WGS) entry which is preliminary data.</text>
</comment>
<dbReference type="PROSITE" id="PS00061">
    <property type="entry name" value="ADH_SHORT"/>
    <property type="match status" value="1"/>
</dbReference>
<dbReference type="NCBIfam" id="NF005559">
    <property type="entry name" value="PRK07231.1"/>
    <property type="match status" value="1"/>
</dbReference>